<dbReference type="InterPro" id="IPR041555">
    <property type="entry name" value="MG3"/>
</dbReference>
<dbReference type="Gene3D" id="2.20.130.20">
    <property type="match status" value="1"/>
</dbReference>
<feature type="domain" description="NTR" evidence="6">
    <location>
        <begin position="1539"/>
        <end position="1683"/>
    </location>
</feature>
<dbReference type="Pfam" id="PF01759">
    <property type="entry name" value="NTR"/>
    <property type="match status" value="1"/>
</dbReference>
<keyword evidence="2" id="KW-0964">Secreted</keyword>
<dbReference type="SUPFAM" id="SSF48239">
    <property type="entry name" value="Terpenoid cyclases/Protein prenyltransferases"/>
    <property type="match status" value="1"/>
</dbReference>
<sequence length="1683" mass="188726">MNILISFFVLMFSGMTFGQTKTYVLTAPKIFRAGASEKVVVQAFGYEKEFPVDIAIRSFPDKLTVYSSGRISLTPANKFQDAVTLTLQPADLPRTENSVNYVYLEAVSPYFTRFKKIPVSYENGFLFIHTDKPVYTPDQSVKVRVYSLNEELQPARRATVLTFVDPEGVKVDIIEEEDFTGIVSFPDFKIPPNPKYGIWKIEAKYKKNFVTSAVAKFEVKEYAMPSFSIVIEPESNFISFDKFESFRIVVKASYFYNKRLASADVFLRFGIIEETGKRMMPQAMHVTRIENGIAEINFNSKKAVSFIGFQSLEELDGSYLYIVASVLESMGGLSGEAEFAGVRFAISPYKLSLIATPLFVKPGLPFFIKVQVKDTVDHFVGNIPITVTAKSLSEQMDETQLISEGSESGRSKTSMNDGTALFVVNIPADSKMLEFEVKTADPHLSDENQASRTYEARAYSSLSQSYLYIDWASNHKVLEVGDFISINVYPHSHYIDKIDHYSYLIMSKGKIVSFGTQKRIKDLEYEHLAFQITQEMVPSARLVVYYIVTGEQTAELVADSVWLNVEQKCGNSLDIKLQSSKEILNPAGVVSLNMKTQFNSFVALSSIDKAIYGVTGRGKRAMEKIMLQLEKSDRGCGAGGGRNNIDVFRIAGLTFLTNANADDSNEADETCSEVLRTKRSEFEERIHKEVAKYAHQEIRKCCMAGVKAYPVTETCSDRAQRIRRSAKCISAFKNCCEFANRLREEEPNKILILARMHFEAVLELDEAEVRSYFPESWLWEVHQVSPRSKTLSVTLPDSLTTWEIQGVGISDKGICVAAPLELQVVKDIFLSIYVPYSVVRGEQIELKGSVYNHKASPIKFCVKLAAGNGICSFGGSATTGSGIHRCNFKNLGGGSSSPVTFRILPLELGLHTINFTLLTARNSETVVKTLRVMPEGIKKELHAGFTLDPQGVYGSMKRRQEFRYKIPLNLVPKTKIDRSVSVKGHLMGEVIATVLSPSGVDALTNLPKGSAEAELMSIAPVFYVFRYLEESNNWQLLGPEILTSRTQMRRKMKEGIVSILSFRNPDFSYSMWKNGLASTWLTAFALRILGQVNQYINLDQISVCNSLLWLIDNCQMPDGSFSEFSNYQPVKLQGTLPREAEEKSLYLTAFSVIGIEKSIKMCSTQKIHDAKNKAGDYLMKNVGSAQSPFTMAITSYALALVDLNHHSARSAFSALKKEASVIGDPPLYRFWKDTFKTADQHTPSSVTAQTVETTAYALLTTLLRGDKNYANPIIKWLSEEQRHGGGFHSTQDTINALEALTEYSLLVKRLHLDMNVKVAYKNHGDVDLFKLTEDNFVGRTMTVPFDDDIYVSTGSSTGIATVNVRTVYNTIGTSEESCNFDLKIVPKRDDGYRREDGEPLGRLEACAKYRPRAREPQSGSAHAVMDIGLVSGLEANTEDLSTLASGVDQLIEDYEIRDGHVILQIDSVCYPFHNSNNFLCVGFRISELFQVGMLNPATFTVYEYHAPDKRCTIFYNPYGIEKLVRLCEGDECKCMEAECSKLQERLNLSISADTRREAACQDDIAYVYKVNILSRSEEGYFVKYSAVLLDVYKRGQAFAQKNNEITFVKKKTCTDVELSPGEQYLIMGKEALKISVGYNFKFQYPLDSSTWIEWWPSNTACTFCQDFLNTMEDFAEDLIISGC</sequence>
<dbReference type="InterPro" id="IPR011626">
    <property type="entry name" value="Alpha-macroglobulin_TED"/>
</dbReference>
<evidence type="ECO:0000259" key="5">
    <source>
        <dbReference type="PROSITE" id="PS01178"/>
    </source>
</evidence>
<dbReference type="Gene3D" id="1.20.91.20">
    <property type="entry name" value="Anaphylotoxins (complement system)"/>
    <property type="match status" value="1"/>
</dbReference>
<dbReference type="InterPro" id="IPR018081">
    <property type="entry name" value="Anaphylatoxin_comp_syst"/>
</dbReference>
<dbReference type="SUPFAM" id="SSF49410">
    <property type="entry name" value="Alpha-macroglobulin receptor domain"/>
    <property type="match status" value="1"/>
</dbReference>
<name>A0A093QXP9_PHACA</name>
<dbReference type="InterPro" id="IPR000020">
    <property type="entry name" value="Anaphylatoxin/fibulin"/>
</dbReference>
<dbReference type="Gene3D" id="1.50.10.20">
    <property type="match status" value="1"/>
</dbReference>
<organism evidence="7 8">
    <name type="scientific">Phalacrocorax carbo</name>
    <name type="common">Great cormorant</name>
    <name type="synonym">Pelecanus carbo</name>
    <dbReference type="NCBI Taxonomy" id="9209"/>
    <lineage>
        <taxon>Eukaryota</taxon>
        <taxon>Metazoa</taxon>
        <taxon>Chordata</taxon>
        <taxon>Craniata</taxon>
        <taxon>Vertebrata</taxon>
        <taxon>Euteleostomi</taxon>
        <taxon>Archelosauria</taxon>
        <taxon>Archosauria</taxon>
        <taxon>Dinosauria</taxon>
        <taxon>Saurischia</taxon>
        <taxon>Theropoda</taxon>
        <taxon>Coelurosauria</taxon>
        <taxon>Aves</taxon>
        <taxon>Neognathae</taxon>
        <taxon>Neoaves</taxon>
        <taxon>Aequornithes</taxon>
        <taxon>Suliformes</taxon>
        <taxon>Phalacrocoracidae</taxon>
        <taxon>Phalacrocorax</taxon>
    </lineage>
</organism>
<dbReference type="InterPro" id="IPR008993">
    <property type="entry name" value="TIMP-like_OB-fold"/>
</dbReference>
<dbReference type="PANTHER" id="PTHR11412:SF83">
    <property type="entry name" value="COMPLEMENT C5"/>
    <property type="match status" value="1"/>
</dbReference>
<dbReference type="Gene3D" id="2.60.40.10">
    <property type="entry name" value="Immunoglobulins"/>
    <property type="match status" value="2"/>
</dbReference>
<dbReference type="InterPro" id="IPR041425">
    <property type="entry name" value="C3/4/5_MG1"/>
</dbReference>
<evidence type="ECO:0000256" key="1">
    <source>
        <dbReference type="ARBA" id="ARBA00004613"/>
    </source>
</evidence>
<protein>
    <submittedName>
        <fullName evidence="7">Complement C5</fullName>
    </submittedName>
</protein>
<dbReference type="SMART" id="SM01361">
    <property type="entry name" value="A2M_recep"/>
    <property type="match status" value="1"/>
</dbReference>
<dbReference type="InterPro" id="IPR008930">
    <property type="entry name" value="Terpenoid_cyclase/PrenylTrfase"/>
</dbReference>
<proteinExistence type="predicted"/>
<comment type="subcellular location">
    <subcellularLocation>
        <location evidence="1">Secreted</location>
    </subcellularLocation>
</comment>
<feature type="domain" description="Anaphylatoxin-like" evidence="5">
    <location>
        <begin position="701"/>
        <end position="736"/>
    </location>
</feature>
<dbReference type="InterPro" id="IPR002890">
    <property type="entry name" value="MG2"/>
</dbReference>
<dbReference type="Gene3D" id="2.60.40.1940">
    <property type="match status" value="1"/>
</dbReference>
<dbReference type="Pfam" id="PF07678">
    <property type="entry name" value="TED_complement"/>
    <property type="match status" value="1"/>
</dbReference>
<feature type="signal peptide" evidence="4">
    <location>
        <begin position="1"/>
        <end position="18"/>
    </location>
</feature>
<dbReference type="PROSITE" id="PS50189">
    <property type="entry name" value="NTR"/>
    <property type="match status" value="1"/>
</dbReference>
<dbReference type="InterPro" id="IPR001599">
    <property type="entry name" value="Macroglobln_a2"/>
</dbReference>
<dbReference type="InterPro" id="IPR011625">
    <property type="entry name" value="A2M_N_BRD"/>
</dbReference>
<dbReference type="Pfam" id="PF01835">
    <property type="entry name" value="MG2"/>
    <property type="match status" value="1"/>
</dbReference>
<accession>A0A093QXP9</accession>
<dbReference type="PROSITE" id="PS01177">
    <property type="entry name" value="ANAPHYLATOXIN_1"/>
    <property type="match status" value="1"/>
</dbReference>
<reference evidence="7 8" key="1">
    <citation type="submission" date="2014-04" db="EMBL/GenBank/DDBJ databases">
        <title>Genome evolution of avian class.</title>
        <authorList>
            <person name="Zhang G."/>
            <person name="Li C."/>
        </authorList>
    </citation>
    <scope>NUCLEOTIDE SEQUENCE [LARGE SCALE GENOMIC DNA]</scope>
    <source>
        <strain evidence="7">BGI_N336</strain>
    </source>
</reference>
<dbReference type="SMART" id="SM00104">
    <property type="entry name" value="ANATO"/>
    <property type="match status" value="1"/>
</dbReference>
<dbReference type="SMART" id="SM00643">
    <property type="entry name" value="C345C"/>
    <property type="match status" value="1"/>
</dbReference>
<dbReference type="Pfam" id="PF07703">
    <property type="entry name" value="A2M_BRD"/>
    <property type="match status" value="1"/>
</dbReference>
<dbReference type="EMBL" id="KL421070">
    <property type="protein sequence ID" value="KFW88707.1"/>
    <property type="molecule type" value="Genomic_DNA"/>
</dbReference>
<feature type="chain" id="PRO_5001890114" evidence="4">
    <location>
        <begin position="19"/>
        <end position="1683"/>
    </location>
</feature>
<dbReference type="InterPro" id="IPR009048">
    <property type="entry name" value="A-macroglobulin_rcpt-bd"/>
</dbReference>
<dbReference type="SMART" id="SM01360">
    <property type="entry name" value="A2M"/>
    <property type="match status" value="1"/>
</dbReference>
<dbReference type="InterPro" id="IPR036595">
    <property type="entry name" value="A-macroglobulin_rcpt-bd_sf"/>
</dbReference>
<dbReference type="PANTHER" id="PTHR11412">
    <property type="entry name" value="MACROGLOBULIN / COMPLEMENT"/>
    <property type="match status" value="1"/>
</dbReference>
<dbReference type="Pfam" id="PF17790">
    <property type="entry name" value="MG1"/>
    <property type="match status" value="1"/>
</dbReference>
<keyword evidence="3" id="KW-1015">Disulfide bond</keyword>
<dbReference type="Pfam" id="PF00207">
    <property type="entry name" value="A2M"/>
    <property type="match status" value="1"/>
</dbReference>
<evidence type="ECO:0000256" key="4">
    <source>
        <dbReference type="SAM" id="SignalP"/>
    </source>
</evidence>
<dbReference type="CDD" id="cd00017">
    <property type="entry name" value="ANATO"/>
    <property type="match status" value="1"/>
</dbReference>
<dbReference type="Gene3D" id="2.60.120.1540">
    <property type="match status" value="1"/>
</dbReference>
<dbReference type="InterPro" id="IPR040839">
    <property type="entry name" value="MG4"/>
</dbReference>
<dbReference type="Pfam" id="PF17791">
    <property type="entry name" value="MG3"/>
    <property type="match status" value="1"/>
</dbReference>
<dbReference type="Pfam" id="PF21309">
    <property type="entry name" value="C5_CUB"/>
    <property type="match status" value="1"/>
</dbReference>
<dbReference type="CDD" id="cd02896">
    <property type="entry name" value="complement_C3_C4_C5"/>
    <property type="match status" value="1"/>
</dbReference>
<dbReference type="InterPro" id="IPR050473">
    <property type="entry name" value="A2M/Complement_sys"/>
</dbReference>
<dbReference type="Proteomes" id="UP000053238">
    <property type="component" value="Unassembled WGS sequence"/>
</dbReference>
<dbReference type="SMART" id="SM01359">
    <property type="entry name" value="A2M_N_2"/>
    <property type="match status" value="1"/>
</dbReference>
<dbReference type="GO" id="GO:0004866">
    <property type="term" value="F:endopeptidase inhibitor activity"/>
    <property type="evidence" value="ECO:0007669"/>
    <property type="project" value="InterPro"/>
</dbReference>
<dbReference type="MEROPS" id="I39.952"/>
<keyword evidence="8" id="KW-1185">Reference proteome</keyword>
<dbReference type="InterPro" id="IPR013783">
    <property type="entry name" value="Ig-like_fold"/>
</dbReference>
<keyword evidence="4" id="KW-0732">Signal</keyword>
<dbReference type="Pfam" id="PF07677">
    <property type="entry name" value="A2M_recep"/>
    <property type="match status" value="1"/>
</dbReference>
<dbReference type="GO" id="GO:0005615">
    <property type="term" value="C:extracellular space"/>
    <property type="evidence" value="ECO:0007669"/>
    <property type="project" value="InterPro"/>
</dbReference>
<dbReference type="Gene3D" id="2.60.40.1930">
    <property type="match status" value="3"/>
</dbReference>
<dbReference type="InterPro" id="IPR048843">
    <property type="entry name" value="C5_CUB"/>
</dbReference>
<dbReference type="InterPro" id="IPR018933">
    <property type="entry name" value="Netrin_module_non-TIMP"/>
</dbReference>
<dbReference type="Gene3D" id="6.20.50.160">
    <property type="match status" value="1"/>
</dbReference>
<dbReference type="Pfam" id="PF01821">
    <property type="entry name" value="ANATO"/>
    <property type="match status" value="1"/>
</dbReference>
<evidence type="ECO:0000313" key="8">
    <source>
        <dbReference type="Proteomes" id="UP000053238"/>
    </source>
</evidence>
<dbReference type="InterPro" id="IPR001134">
    <property type="entry name" value="Netrin_domain"/>
</dbReference>
<dbReference type="Pfam" id="PF17789">
    <property type="entry name" value="MG4"/>
    <property type="match status" value="1"/>
</dbReference>
<dbReference type="SUPFAM" id="SSF50242">
    <property type="entry name" value="TIMP-like"/>
    <property type="match status" value="1"/>
</dbReference>
<evidence type="ECO:0000256" key="2">
    <source>
        <dbReference type="ARBA" id="ARBA00022525"/>
    </source>
</evidence>
<dbReference type="Gene3D" id="2.40.50.120">
    <property type="match status" value="1"/>
</dbReference>
<dbReference type="SUPFAM" id="SSF47686">
    <property type="entry name" value="Anaphylotoxins (complement system)"/>
    <property type="match status" value="1"/>
</dbReference>
<dbReference type="PROSITE" id="PS01178">
    <property type="entry name" value="ANAPHYLATOXIN_2"/>
    <property type="match status" value="1"/>
</dbReference>
<evidence type="ECO:0000259" key="6">
    <source>
        <dbReference type="PROSITE" id="PS50189"/>
    </source>
</evidence>
<dbReference type="Gene3D" id="2.60.40.690">
    <property type="entry name" value="Alpha-macroglobulin, receptor-binding domain"/>
    <property type="match status" value="1"/>
</dbReference>
<evidence type="ECO:0000313" key="7">
    <source>
        <dbReference type="EMBL" id="KFW88707.1"/>
    </source>
</evidence>
<gene>
    <name evidence="7" type="ORF">N336_06216</name>
</gene>
<evidence type="ECO:0000256" key="3">
    <source>
        <dbReference type="ARBA" id="ARBA00023157"/>
    </source>
</evidence>